<gene>
    <name evidence="1" type="ORF">BYL167_LOCUS46935</name>
    <name evidence="2" type="ORF">BYL167_LOCUS47924</name>
    <name evidence="3" type="ORF">GIL414_LOCUS51857</name>
</gene>
<dbReference type="Proteomes" id="UP000681967">
    <property type="component" value="Unassembled WGS sequence"/>
</dbReference>
<accession>A0A8S3B4E3</accession>
<comment type="caution">
    <text evidence="2">The sequence shown here is derived from an EMBL/GenBank/DDBJ whole genome shotgun (WGS) entry which is preliminary data.</text>
</comment>
<protein>
    <submittedName>
        <fullName evidence="2">Uncharacterized protein</fullName>
    </submittedName>
</protein>
<feature type="non-terminal residue" evidence="2">
    <location>
        <position position="78"/>
    </location>
</feature>
<name>A0A8S3B4E3_9BILA</name>
<dbReference type="EMBL" id="CAJOBH010133774">
    <property type="protein sequence ID" value="CAF4771569.1"/>
    <property type="molecule type" value="Genomic_DNA"/>
</dbReference>
<evidence type="ECO:0000313" key="3">
    <source>
        <dbReference type="EMBL" id="CAF4901431.1"/>
    </source>
</evidence>
<dbReference type="EMBL" id="CAJOBJ010176270">
    <property type="protein sequence ID" value="CAF4901431.1"/>
    <property type="molecule type" value="Genomic_DNA"/>
</dbReference>
<proteinExistence type="predicted"/>
<organism evidence="2 4">
    <name type="scientific">Rotaria magnacalcarata</name>
    <dbReference type="NCBI Taxonomy" id="392030"/>
    <lineage>
        <taxon>Eukaryota</taxon>
        <taxon>Metazoa</taxon>
        <taxon>Spiralia</taxon>
        <taxon>Gnathifera</taxon>
        <taxon>Rotifera</taxon>
        <taxon>Eurotatoria</taxon>
        <taxon>Bdelloidea</taxon>
        <taxon>Philodinida</taxon>
        <taxon>Philodinidae</taxon>
        <taxon>Rotaria</taxon>
    </lineage>
</organism>
<sequence length="78" mass="9306">MCDLNYDMNQRVREVFESIKQMRQENSQKLSQLNESLSLNQVYQIINEFITIPTVKKQIDSIKTSRRLKMVKQECIIP</sequence>
<dbReference type="Proteomes" id="UP000681720">
    <property type="component" value="Unassembled WGS sequence"/>
</dbReference>
<evidence type="ECO:0000313" key="1">
    <source>
        <dbReference type="EMBL" id="CAF4771569.1"/>
    </source>
</evidence>
<evidence type="ECO:0000313" key="2">
    <source>
        <dbReference type="EMBL" id="CAF4795789.1"/>
    </source>
</evidence>
<reference evidence="2" key="1">
    <citation type="submission" date="2021-02" db="EMBL/GenBank/DDBJ databases">
        <authorList>
            <person name="Nowell W R."/>
        </authorList>
    </citation>
    <scope>NUCLEOTIDE SEQUENCE</scope>
</reference>
<evidence type="ECO:0000313" key="4">
    <source>
        <dbReference type="Proteomes" id="UP000681967"/>
    </source>
</evidence>
<dbReference type="EMBL" id="CAJOBH010139013">
    <property type="protein sequence ID" value="CAF4795789.1"/>
    <property type="molecule type" value="Genomic_DNA"/>
</dbReference>
<dbReference type="AlphaFoldDB" id="A0A8S3B4E3"/>